<dbReference type="InterPro" id="IPR036424">
    <property type="entry name" value="UPP_synth-like_sf"/>
</dbReference>
<dbReference type="GO" id="GO:0045547">
    <property type="term" value="F:ditrans,polycis-polyprenyl diphosphate synthase [(2E,6E)-farnesyl diphosphate specific] activity"/>
    <property type="evidence" value="ECO:0007669"/>
    <property type="project" value="TreeGrafter"/>
</dbReference>
<dbReference type="EC" id="2.5.1.-" evidence="2"/>
<dbReference type="Proteomes" id="UP000463983">
    <property type="component" value="Chromosome"/>
</dbReference>
<dbReference type="PANTHER" id="PTHR10291:SF0">
    <property type="entry name" value="DEHYDRODOLICHYL DIPHOSPHATE SYNTHASE 2"/>
    <property type="match status" value="1"/>
</dbReference>
<dbReference type="Gene3D" id="3.40.1180.10">
    <property type="entry name" value="Decaprenyl diphosphate synthase-like"/>
    <property type="match status" value="1"/>
</dbReference>
<keyword evidence="2" id="KW-0479">Metal-binding</keyword>
<evidence type="ECO:0000313" key="3">
    <source>
        <dbReference type="EMBL" id="QHO63028.1"/>
    </source>
</evidence>
<organism evidence="3 4">
    <name type="scientific">Candidatus Chazhemtobacterium aquaticus</name>
    <dbReference type="NCBI Taxonomy" id="2715735"/>
    <lineage>
        <taxon>Bacteria</taxon>
        <taxon>Candidatus Chazhemtobacteraceae</taxon>
        <taxon>Candidatus Chazhemtobacterium</taxon>
    </lineage>
</organism>
<dbReference type="GO" id="GO:0016094">
    <property type="term" value="P:polyprenol biosynthetic process"/>
    <property type="evidence" value="ECO:0007669"/>
    <property type="project" value="TreeGrafter"/>
</dbReference>
<dbReference type="HAMAP" id="MF_01139">
    <property type="entry name" value="ISPT"/>
    <property type="match status" value="1"/>
</dbReference>
<dbReference type="EMBL" id="CP047901">
    <property type="protein sequence ID" value="QHO63028.1"/>
    <property type="molecule type" value="Genomic_DNA"/>
</dbReference>
<dbReference type="Pfam" id="PF01255">
    <property type="entry name" value="Prenyltransf"/>
    <property type="match status" value="1"/>
</dbReference>
<dbReference type="NCBIfam" id="TIGR00055">
    <property type="entry name" value="uppS"/>
    <property type="match status" value="1"/>
</dbReference>
<feature type="binding site" evidence="2">
    <location>
        <position position="219"/>
    </location>
    <ligand>
        <name>Mg(2+)</name>
        <dbReference type="ChEBI" id="CHEBI:18420"/>
    </ligand>
</feature>
<feature type="binding site" evidence="2">
    <location>
        <position position="68"/>
    </location>
    <ligand>
        <name>substrate</name>
    </ligand>
</feature>
<dbReference type="PROSITE" id="PS01066">
    <property type="entry name" value="UPP_SYNTHASE"/>
    <property type="match status" value="1"/>
</dbReference>
<evidence type="ECO:0000256" key="1">
    <source>
        <dbReference type="ARBA" id="ARBA00022679"/>
    </source>
</evidence>
<comment type="function">
    <text evidence="2">Catalyzes the condensation of isopentenyl diphosphate (IPP) with allylic pyrophosphates generating different type of terpenoids.</text>
</comment>
<comment type="subunit">
    <text evidence="2">Homodimer.</text>
</comment>
<feature type="binding site" evidence="2">
    <location>
        <position position="71"/>
    </location>
    <ligand>
        <name>substrate</name>
    </ligand>
</feature>
<dbReference type="KEGG" id="caqa:MICH65_0047"/>
<feature type="active site" evidence="2">
    <location>
        <position position="19"/>
    </location>
</feature>
<comment type="similarity">
    <text evidence="2">Belongs to the UPP synthase family.</text>
</comment>
<keyword evidence="1 2" id="KW-0808">Transferase</keyword>
<dbReference type="AlphaFoldDB" id="A0A857NFD6"/>
<feature type="binding site" evidence="2">
    <location>
        <begin position="206"/>
        <end position="208"/>
    </location>
    <ligand>
        <name>substrate</name>
    </ligand>
</feature>
<feature type="binding site" evidence="2">
    <location>
        <position position="24"/>
    </location>
    <ligand>
        <name>substrate</name>
    </ligand>
</feature>
<evidence type="ECO:0000256" key="2">
    <source>
        <dbReference type="HAMAP-Rule" id="MF_01139"/>
    </source>
</evidence>
<dbReference type="InterPro" id="IPR001441">
    <property type="entry name" value="UPP_synth-like"/>
</dbReference>
<comment type="cofactor">
    <cofactor evidence="2">
        <name>Mg(2+)</name>
        <dbReference type="ChEBI" id="CHEBI:18420"/>
    </cofactor>
    <text evidence="2">Binds 2 magnesium ions per subunit.</text>
</comment>
<sequence>MGQSIMEKNKLKHLAIIPDGNTRWAKSNKLPVFEGYRKGMSRVVEISRHSRKLGIHTLTMWGLSTENWQYRPKAELEFLTKLFMKTIDDYIKDAEQEDVKIIHLGRKDRLPKKLLDKIKKAEDKTRSNQTHILNIALDYGGHDEILRTITKIINDIQSGKLKSENLSNNIDGGGKIKRTIFSNYLDTGDQPYPFPDFIIRTSGEMRLSGFFPWQSVYSELHFEKCFFPDFNSQKLESAIKTFNKRKRRFGGGHKV</sequence>
<gene>
    <name evidence="3" type="ORF">MICH65_0047</name>
</gene>
<keyword evidence="2" id="KW-0460">Magnesium</keyword>
<accession>A0A857NFD6</accession>
<reference evidence="4" key="1">
    <citation type="journal article" date="2020" name="Microorganisms">
        <title>Complete Genome of a Member of a New Bacterial Lineage in the Microgenomates Group Reveals an Unusual Nucleotide Composition Disparity Between Two Strands of DNA and Limited Metabolic Potential.</title>
        <authorList>
            <person name="Kadnikov V.V."/>
            <person name="Mardanov A.V."/>
            <person name="Beletsky A.V."/>
            <person name="Karnachuk O.V."/>
            <person name="Ravin N.V."/>
        </authorList>
    </citation>
    <scope>NUCLEOTIDE SEQUENCE [LARGE SCALE GENOMIC DNA]</scope>
</reference>
<feature type="binding site" evidence="2">
    <location>
        <begin position="20"/>
        <end position="23"/>
    </location>
    <ligand>
        <name>substrate</name>
    </ligand>
</feature>
<keyword evidence="4" id="KW-1185">Reference proteome</keyword>
<feature type="binding site" evidence="2">
    <location>
        <position position="19"/>
    </location>
    <ligand>
        <name>Mg(2+)</name>
        <dbReference type="ChEBI" id="CHEBI:18420"/>
    </ligand>
</feature>
<comment type="caution">
    <text evidence="2">Lacks conserved residue(s) required for the propagation of feature annotation.</text>
</comment>
<name>A0A857NFD6_9BACT</name>
<evidence type="ECO:0000313" key="4">
    <source>
        <dbReference type="Proteomes" id="UP000463983"/>
    </source>
</evidence>
<protein>
    <recommendedName>
        <fullName evidence="2">Isoprenyl transferase</fullName>
        <ecNumber evidence="2">2.5.1.-</ecNumber>
    </recommendedName>
</protein>
<feature type="active site" description="Proton acceptor" evidence="2">
    <location>
        <position position="67"/>
    </location>
</feature>
<dbReference type="SUPFAM" id="SSF64005">
    <property type="entry name" value="Undecaprenyl diphosphate synthase"/>
    <property type="match status" value="1"/>
</dbReference>
<dbReference type="GO" id="GO:0000287">
    <property type="term" value="F:magnesium ion binding"/>
    <property type="evidence" value="ECO:0007669"/>
    <property type="project" value="UniProtKB-UniRule"/>
</dbReference>
<feature type="binding site" evidence="2">
    <location>
        <position position="200"/>
    </location>
    <ligand>
        <name>substrate</name>
    </ligand>
</feature>
<feature type="binding site" evidence="2">
    <location>
        <begin position="64"/>
        <end position="66"/>
    </location>
    <ligand>
        <name>substrate</name>
    </ligand>
</feature>
<dbReference type="InterPro" id="IPR018520">
    <property type="entry name" value="UPP_synth-like_CS"/>
</dbReference>
<dbReference type="PANTHER" id="PTHR10291">
    <property type="entry name" value="DEHYDRODOLICHYL DIPHOSPHATE SYNTHASE FAMILY MEMBER"/>
    <property type="match status" value="1"/>
</dbReference>
<proteinExistence type="inferred from homology"/>
<dbReference type="CDD" id="cd00475">
    <property type="entry name" value="Cis_IPPS"/>
    <property type="match status" value="1"/>
</dbReference>